<keyword evidence="1" id="KW-0472">Membrane</keyword>
<evidence type="ECO:0000313" key="3">
    <source>
        <dbReference type="Proteomes" id="UP001523369"/>
    </source>
</evidence>
<dbReference type="Proteomes" id="UP001523369">
    <property type="component" value="Unassembled WGS sequence"/>
</dbReference>
<dbReference type="EMBL" id="JAMYJR010000003">
    <property type="protein sequence ID" value="MCO8270090.1"/>
    <property type="molecule type" value="Genomic_DNA"/>
</dbReference>
<organism evidence="2 3">
    <name type="scientific">Paractinoplanes aksuensis</name>
    <dbReference type="NCBI Taxonomy" id="2939490"/>
    <lineage>
        <taxon>Bacteria</taxon>
        <taxon>Bacillati</taxon>
        <taxon>Actinomycetota</taxon>
        <taxon>Actinomycetes</taxon>
        <taxon>Micromonosporales</taxon>
        <taxon>Micromonosporaceae</taxon>
        <taxon>Paractinoplanes</taxon>
    </lineage>
</organism>
<feature type="transmembrane region" description="Helical" evidence="1">
    <location>
        <begin position="46"/>
        <end position="65"/>
    </location>
</feature>
<evidence type="ECO:0000313" key="2">
    <source>
        <dbReference type="EMBL" id="MCO8270090.1"/>
    </source>
</evidence>
<keyword evidence="1" id="KW-0812">Transmembrane</keyword>
<keyword evidence="1" id="KW-1133">Transmembrane helix</keyword>
<sequence length="301" mass="33253">MFPMATTHNAGRARRTGRMTLPVLLPVVLGIGFYLLGVVLPDPIQGQVALGAIGVLVAVTIELILRLARGEEHRDTISELIRSLDRLPPTAYPLARRVLAAYAGAVVSTENSIYQDALRAHAQESAIWLERVSAGELELDVGTESIELLQDSVQNCKLSLRGITIASQDLDWWQSEGGRRYWEANIEAIKRGVKIQRIFIDGAGFPEARLPELTDLMKEQKAAGVSVFSIRLGQVAPLDDPERDITIFDDQMVHEVTDSATGVPTRVTFRRKRDATRRAATHFERVLIRAKSYDPASPPPT</sequence>
<name>A0ABT1DH04_9ACTN</name>
<evidence type="ECO:0000256" key="1">
    <source>
        <dbReference type="SAM" id="Phobius"/>
    </source>
</evidence>
<keyword evidence="3" id="KW-1185">Reference proteome</keyword>
<reference evidence="2 3" key="1">
    <citation type="submission" date="2022-06" db="EMBL/GenBank/DDBJ databases">
        <title>New Species of the Genus Actinoplanes, ActinopZanes ferrugineus.</title>
        <authorList>
            <person name="Ding P."/>
        </authorList>
    </citation>
    <scope>NUCLEOTIDE SEQUENCE [LARGE SCALE GENOMIC DNA]</scope>
    <source>
        <strain evidence="2 3">TRM88003</strain>
    </source>
</reference>
<accession>A0ABT1DH04</accession>
<proteinExistence type="predicted"/>
<gene>
    <name evidence="2" type="ORF">M1L60_05725</name>
</gene>
<comment type="caution">
    <text evidence="2">The sequence shown here is derived from an EMBL/GenBank/DDBJ whole genome shotgun (WGS) entry which is preliminary data.</text>
</comment>
<feature type="transmembrane region" description="Helical" evidence="1">
    <location>
        <begin position="21"/>
        <end position="40"/>
    </location>
</feature>
<protein>
    <submittedName>
        <fullName evidence="2">Uncharacterized protein</fullName>
    </submittedName>
</protein>